<protein>
    <recommendedName>
        <fullName evidence="3 8">Histidinol dehydrogenase</fullName>
        <shortName evidence="8">HDH</shortName>
        <ecNumber evidence="3 8">1.1.1.23</ecNumber>
    </recommendedName>
</protein>
<comment type="function">
    <text evidence="1 8">Catalyzes the sequential NAD-dependent oxidations of L-histidinol to L-histidinaldehyde and then to L-histidine.</text>
</comment>
<keyword evidence="8 11" id="KW-0520">NAD</keyword>
<evidence type="ECO:0000256" key="9">
    <source>
        <dbReference type="PIRNR" id="PIRNR000099"/>
    </source>
</evidence>
<feature type="binding site" evidence="8 12">
    <location>
        <position position="374"/>
    </location>
    <ligand>
        <name>substrate</name>
    </ligand>
</feature>
<dbReference type="FunFam" id="3.40.50.1980:FF:000001">
    <property type="entry name" value="Histidinol dehydrogenase"/>
    <property type="match status" value="1"/>
</dbReference>
<keyword evidence="6 8" id="KW-0560">Oxidoreductase</keyword>
<dbReference type="InterPro" id="IPR001692">
    <property type="entry name" value="Histidinol_DH_CS"/>
</dbReference>
<dbReference type="InterPro" id="IPR022695">
    <property type="entry name" value="Histidinol_DH_monofunct"/>
</dbReference>
<dbReference type="Gene3D" id="1.20.5.1300">
    <property type="match status" value="1"/>
</dbReference>
<dbReference type="eggNOG" id="COG0141">
    <property type="taxonomic scope" value="Bacteria"/>
</dbReference>
<dbReference type="PANTHER" id="PTHR21256:SF2">
    <property type="entry name" value="HISTIDINE BIOSYNTHESIS TRIFUNCTIONAL PROTEIN"/>
    <property type="match status" value="1"/>
</dbReference>
<evidence type="ECO:0000256" key="2">
    <source>
        <dbReference type="ARBA" id="ARBA00010178"/>
    </source>
</evidence>
<dbReference type="Gene3D" id="3.40.50.1980">
    <property type="entry name" value="Nitrogenase molybdenum iron protein domain"/>
    <property type="match status" value="2"/>
</dbReference>
<dbReference type="GO" id="GO:0008270">
    <property type="term" value="F:zinc ion binding"/>
    <property type="evidence" value="ECO:0007669"/>
    <property type="project" value="UniProtKB-UniRule"/>
</dbReference>
<dbReference type="KEGG" id="rca:Rcas_2906"/>
<dbReference type="NCBIfam" id="TIGR00069">
    <property type="entry name" value="hisD"/>
    <property type="match status" value="1"/>
</dbReference>
<organism evidence="15 16">
    <name type="scientific">Roseiflexus castenholzii (strain DSM 13941 / HLO8)</name>
    <dbReference type="NCBI Taxonomy" id="383372"/>
    <lineage>
        <taxon>Bacteria</taxon>
        <taxon>Bacillati</taxon>
        <taxon>Chloroflexota</taxon>
        <taxon>Chloroflexia</taxon>
        <taxon>Chloroflexales</taxon>
        <taxon>Roseiflexineae</taxon>
        <taxon>Roseiflexaceae</taxon>
        <taxon>Roseiflexus</taxon>
    </lineage>
</organism>
<dbReference type="InterPro" id="IPR016161">
    <property type="entry name" value="Ald_DH/histidinol_DH"/>
</dbReference>
<comment type="cofactor">
    <cofactor evidence="8 13">
        <name>Zn(2+)</name>
        <dbReference type="ChEBI" id="CHEBI:29105"/>
    </cofactor>
    <text evidence="8 13">Binds 1 zinc ion per subunit.</text>
</comment>
<dbReference type="PRINTS" id="PR00083">
    <property type="entry name" value="HOLDHDRGNASE"/>
</dbReference>
<dbReference type="GO" id="GO:0005829">
    <property type="term" value="C:cytosol"/>
    <property type="evidence" value="ECO:0007669"/>
    <property type="project" value="TreeGrafter"/>
</dbReference>
<keyword evidence="16" id="KW-1185">Reference proteome</keyword>
<keyword evidence="8" id="KW-0028">Amino-acid biosynthesis</keyword>
<evidence type="ECO:0000256" key="1">
    <source>
        <dbReference type="ARBA" id="ARBA00003850"/>
    </source>
</evidence>
<evidence type="ECO:0000256" key="10">
    <source>
        <dbReference type="PIRSR" id="PIRSR000099-1"/>
    </source>
</evidence>
<keyword evidence="4 8" id="KW-0479">Metal-binding</keyword>
<dbReference type="EC" id="1.1.1.23" evidence="3 8"/>
<dbReference type="STRING" id="383372.Rcas_2906"/>
<dbReference type="Proteomes" id="UP000000263">
    <property type="component" value="Chromosome"/>
</dbReference>
<name>A7NN36_ROSCS</name>
<feature type="active site" description="Proton acceptor" evidence="8 10">
    <location>
        <position position="340"/>
    </location>
</feature>
<reference evidence="15 16" key="1">
    <citation type="submission" date="2007-08" db="EMBL/GenBank/DDBJ databases">
        <title>Complete sequence of Roseiflexus castenholzii DSM 13941.</title>
        <authorList>
            <consortium name="US DOE Joint Genome Institute"/>
            <person name="Copeland A."/>
            <person name="Lucas S."/>
            <person name="Lapidus A."/>
            <person name="Barry K."/>
            <person name="Glavina del Rio T."/>
            <person name="Dalin E."/>
            <person name="Tice H."/>
            <person name="Pitluck S."/>
            <person name="Thompson L.S."/>
            <person name="Brettin T."/>
            <person name="Bruce D."/>
            <person name="Detter J.C."/>
            <person name="Han C."/>
            <person name="Tapia R."/>
            <person name="Schmutz J."/>
            <person name="Larimer F."/>
            <person name="Land M."/>
            <person name="Hauser L."/>
            <person name="Kyrpides N."/>
            <person name="Mikhailova N."/>
            <person name="Bryant D.A."/>
            <person name="Hanada S."/>
            <person name="Tsukatani Y."/>
            <person name="Richardson P."/>
        </authorList>
    </citation>
    <scope>NUCLEOTIDE SEQUENCE [LARGE SCALE GENOMIC DNA]</scope>
    <source>
        <strain evidence="16">DSM 13941 / HLO8</strain>
    </source>
</reference>
<proteinExistence type="inferred from homology"/>
<evidence type="ECO:0000313" key="15">
    <source>
        <dbReference type="EMBL" id="ABU58968.1"/>
    </source>
</evidence>
<dbReference type="HOGENOM" id="CLU_006732_3_3_0"/>
<dbReference type="GO" id="GO:0000105">
    <property type="term" value="P:L-histidine biosynthetic process"/>
    <property type="evidence" value="ECO:0007669"/>
    <property type="project" value="UniProtKB-UniRule"/>
</dbReference>
<feature type="binding site" evidence="8 11">
    <location>
        <position position="226"/>
    </location>
    <ligand>
        <name>NAD(+)</name>
        <dbReference type="ChEBI" id="CHEBI:57540"/>
    </ligand>
</feature>
<dbReference type="SUPFAM" id="SSF53720">
    <property type="entry name" value="ALDH-like"/>
    <property type="match status" value="1"/>
</dbReference>
<keyword evidence="5 8" id="KW-0862">Zinc</keyword>
<accession>A7NN36</accession>
<dbReference type="CDD" id="cd06572">
    <property type="entry name" value="Histidinol_dh"/>
    <property type="match status" value="1"/>
</dbReference>
<evidence type="ECO:0000256" key="7">
    <source>
        <dbReference type="ARBA" id="ARBA00049489"/>
    </source>
</evidence>
<dbReference type="RefSeq" id="WP_012121392.1">
    <property type="nucleotide sequence ID" value="NC_009767.1"/>
</dbReference>
<evidence type="ECO:0000256" key="4">
    <source>
        <dbReference type="ARBA" id="ARBA00022723"/>
    </source>
</evidence>
<dbReference type="HAMAP" id="MF_01024">
    <property type="entry name" value="HisD"/>
    <property type="match status" value="1"/>
</dbReference>
<dbReference type="AlphaFoldDB" id="A7NN36"/>
<evidence type="ECO:0000256" key="6">
    <source>
        <dbReference type="ARBA" id="ARBA00023002"/>
    </source>
</evidence>
<evidence type="ECO:0000313" key="16">
    <source>
        <dbReference type="Proteomes" id="UP000000263"/>
    </source>
</evidence>
<feature type="binding site" evidence="8 12">
    <location>
        <position position="433"/>
    </location>
    <ligand>
        <name>substrate</name>
    </ligand>
</feature>
<dbReference type="PROSITE" id="PS00611">
    <property type="entry name" value="HISOL_DEHYDROGENASE"/>
    <property type="match status" value="1"/>
</dbReference>
<feature type="binding site" evidence="8 13">
    <location>
        <position position="271"/>
    </location>
    <ligand>
        <name>Zn(2+)</name>
        <dbReference type="ChEBI" id="CHEBI:29105"/>
    </ligand>
</feature>
<gene>
    <name evidence="8" type="primary">hisD</name>
    <name evidence="15" type="ordered locus">Rcas_2906</name>
</gene>
<dbReference type="OrthoDB" id="9805269at2"/>
<evidence type="ECO:0000256" key="12">
    <source>
        <dbReference type="PIRSR" id="PIRSR000099-3"/>
    </source>
</evidence>
<feature type="binding site" evidence="8 12">
    <location>
        <position position="274"/>
    </location>
    <ligand>
        <name>substrate</name>
    </ligand>
</feature>
<feature type="binding site" evidence="8 12">
    <location>
        <position position="341"/>
    </location>
    <ligand>
        <name>substrate</name>
    </ligand>
</feature>
<dbReference type="PANTHER" id="PTHR21256">
    <property type="entry name" value="HISTIDINOL DEHYDROGENASE HDH"/>
    <property type="match status" value="1"/>
</dbReference>
<evidence type="ECO:0000256" key="8">
    <source>
        <dbReference type="HAMAP-Rule" id="MF_01024"/>
    </source>
</evidence>
<comment type="catalytic activity">
    <reaction evidence="7 8">
        <text>L-histidinol + 2 NAD(+) + H2O = L-histidine + 2 NADH + 3 H(+)</text>
        <dbReference type="Rhea" id="RHEA:20641"/>
        <dbReference type="ChEBI" id="CHEBI:15377"/>
        <dbReference type="ChEBI" id="CHEBI:15378"/>
        <dbReference type="ChEBI" id="CHEBI:57540"/>
        <dbReference type="ChEBI" id="CHEBI:57595"/>
        <dbReference type="ChEBI" id="CHEBI:57699"/>
        <dbReference type="ChEBI" id="CHEBI:57945"/>
        <dbReference type="EC" id="1.1.1.23"/>
    </reaction>
</comment>
<keyword evidence="8" id="KW-0368">Histidine biosynthesis</keyword>
<dbReference type="UniPathway" id="UPA00031">
    <property type="reaction ID" value="UER00014"/>
</dbReference>
<dbReference type="PIRSF" id="PIRSF000099">
    <property type="entry name" value="Histidinol_dh"/>
    <property type="match status" value="1"/>
</dbReference>
<dbReference type="Pfam" id="PF00815">
    <property type="entry name" value="Histidinol_dh"/>
    <property type="match status" value="1"/>
</dbReference>
<feature type="binding site" evidence="8 12">
    <location>
        <position position="249"/>
    </location>
    <ligand>
        <name>substrate</name>
    </ligand>
</feature>
<dbReference type="EMBL" id="CP000804">
    <property type="protein sequence ID" value="ABU58968.1"/>
    <property type="molecule type" value="Genomic_DNA"/>
</dbReference>
<evidence type="ECO:0000256" key="5">
    <source>
        <dbReference type="ARBA" id="ARBA00022833"/>
    </source>
</evidence>
<feature type="binding site" evidence="8 13">
    <location>
        <position position="374"/>
    </location>
    <ligand>
        <name>Zn(2+)</name>
        <dbReference type="ChEBI" id="CHEBI:29105"/>
    </ligand>
</feature>
<feature type="binding site" evidence="8 13">
    <location>
        <position position="274"/>
    </location>
    <ligand>
        <name>Zn(2+)</name>
        <dbReference type="ChEBI" id="CHEBI:29105"/>
    </ligand>
</feature>
<sequence length="447" mass="47213">MTIPIFDDLSVARRTILRRAPFDEIDVPVTLLHAIEQRFGARLTPAEAVDRIVRDVRERGDDALRDWSQRLDDYAGPLEVPLERCTAALASLDSDLRGAIELAIHELTRFHQRQLRTSWIEFGAEGALGQIVTPLQRVGIYVPGGAAPLPSSLLHAAIPARVAGVEELVVCTPPQRNGDVDPAVLAAAAAAGVARVFALGGAQAIAAMAYGTSSVPRVDKIVGPGNLFVVLAKRAVYGVVGIEALPGPTETLVIADAHADPRLVAADLLAQAEHVLASAILITPDRALAAQVQTEAARQLEALPEPNAAAATAAVTGRGGIVLVPDLETAFEVANEYAPEHLCLLVDDPWRYVGKVRNAGGVFLGERSFEVLGDYVAGPSHIMPTGGTARFASPVNVDDFRKVISLVALNDTALRRIGPAAARLADAEGLAAHAAAVRVRMELNAED</sequence>
<dbReference type="GO" id="GO:0051287">
    <property type="term" value="F:NAD binding"/>
    <property type="evidence" value="ECO:0007669"/>
    <property type="project" value="InterPro"/>
</dbReference>
<comment type="pathway">
    <text evidence="8">Amino-acid biosynthesis; L-histidine biosynthesis; L-histidine from 5-phospho-alpha-D-ribose 1-diphosphate: step 9/9.</text>
</comment>
<comment type="similarity">
    <text evidence="2 8 9 14">Belongs to the histidinol dehydrogenase family.</text>
</comment>
<feature type="binding site" evidence="8 13">
    <location>
        <position position="433"/>
    </location>
    <ligand>
        <name>Zn(2+)</name>
        <dbReference type="ChEBI" id="CHEBI:29105"/>
    </ligand>
</feature>
<feature type="binding site" evidence="8 12">
    <location>
        <position position="271"/>
    </location>
    <ligand>
        <name>substrate</name>
    </ligand>
</feature>
<feature type="active site" description="Proton acceptor" evidence="8 10">
    <location>
        <position position="341"/>
    </location>
</feature>
<evidence type="ECO:0000256" key="14">
    <source>
        <dbReference type="RuleBase" id="RU004175"/>
    </source>
</evidence>
<feature type="binding site" evidence="8 12">
    <location>
        <position position="428"/>
    </location>
    <ligand>
        <name>substrate</name>
    </ligand>
</feature>
<dbReference type="GO" id="GO:0004399">
    <property type="term" value="F:histidinol dehydrogenase activity"/>
    <property type="evidence" value="ECO:0007669"/>
    <property type="project" value="UniProtKB-UniRule"/>
</dbReference>
<feature type="binding site" evidence="8 11">
    <location>
        <position position="141"/>
    </location>
    <ligand>
        <name>NAD(+)</name>
        <dbReference type="ChEBI" id="CHEBI:57540"/>
    </ligand>
</feature>
<evidence type="ECO:0000256" key="13">
    <source>
        <dbReference type="PIRSR" id="PIRSR000099-4"/>
    </source>
</evidence>
<dbReference type="InterPro" id="IPR012131">
    <property type="entry name" value="Hstdl_DH"/>
</dbReference>
<evidence type="ECO:0000256" key="11">
    <source>
        <dbReference type="PIRSR" id="PIRSR000099-2"/>
    </source>
</evidence>
<feature type="binding site" evidence="8 11">
    <location>
        <position position="203"/>
    </location>
    <ligand>
        <name>NAD(+)</name>
        <dbReference type="ChEBI" id="CHEBI:57540"/>
    </ligand>
</feature>
<evidence type="ECO:0000256" key="3">
    <source>
        <dbReference type="ARBA" id="ARBA00012965"/>
    </source>
</evidence>